<dbReference type="EMBL" id="AQGQ01000107">
    <property type="protein sequence ID" value="EOD54444.1"/>
    <property type="molecule type" value="Genomic_DNA"/>
</dbReference>
<dbReference type="PATRIC" id="fig|1268236.3.peg.2827"/>
<evidence type="ECO:0000256" key="1">
    <source>
        <dbReference type="SAM" id="Coils"/>
    </source>
</evidence>
<evidence type="ECO:0000313" key="4">
    <source>
        <dbReference type="Proteomes" id="UP000013526"/>
    </source>
</evidence>
<organism evidence="3 4">
    <name type="scientific">Aeromonas molluscorum 848</name>
    <dbReference type="NCBI Taxonomy" id="1268236"/>
    <lineage>
        <taxon>Bacteria</taxon>
        <taxon>Pseudomonadati</taxon>
        <taxon>Pseudomonadota</taxon>
        <taxon>Gammaproteobacteria</taxon>
        <taxon>Aeromonadales</taxon>
        <taxon>Aeromonadaceae</taxon>
        <taxon>Aeromonas</taxon>
    </lineage>
</organism>
<accession>R1H7K0</accession>
<feature type="signal peptide" evidence="2">
    <location>
        <begin position="1"/>
        <end position="24"/>
    </location>
</feature>
<reference evidence="3 4" key="1">
    <citation type="journal article" date="2013" name="Genome Announc.">
        <title>Draft Genome Sequence of Aeromonas molluscorum Strain 848TT, Isolated from Bivalve Molluscs.</title>
        <authorList>
            <person name="Spataro N."/>
            <person name="Farfan M."/>
            <person name="Albarral V."/>
            <person name="Sanglas A."/>
            <person name="Loren J.G."/>
            <person name="Fuste M.C."/>
            <person name="Bosch E."/>
        </authorList>
    </citation>
    <scope>NUCLEOTIDE SEQUENCE [LARGE SCALE GENOMIC DNA]</scope>
    <source>
        <strain evidence="3 4">848</strain>
    </source>
</reference>
<dbReference type="OrthoDB" id="5592270at2"/>
<sequence length="155" mass="16810">MYLTSIPLLLISLLLTGCATPARQQQLAAAIGGLDSELQQLEEQLAVMNSLHYQKAIDAPLSLRQALTTRTPGPNGLIPARQTLADGPRLSYDYRLPQGVATLPLGNPCLDYEFELRHLGLLGQLALHWQGANDQGSLLIDQRDCPFSVKGPGLQ</sequence>
<gene>
    <name evidence="3" type="ORF">G113_14391</name>
</gene>
<feature type="coiled-coil region" evidence="1">
    <location>
        <begin position="24"/>
        <end position="51"/>
    </location>
</feature>
<protein>
    <recommendedName>
        <fullName evidence="5">Lipoprotein</fullName>
    </recommendedName>
</protein>
<dbReference type="RefSeq" id="WP_005904770.1">
    <property type="nucleotide sequence ID" value="NZ_AQGQ01000107.1"/>
</dbReference>
<proteinExistence type="predicted"/>
<evidence type="ECO:0000256" key="2">
    <source>
        <dbReference type="SAM" id="SignalP"/>
    </source>
</evidence>
<feature type="chain" id="PRO_5004349945" description="Lipoprotein" evidence="2">
    <location>
        <begin position="25"/>
        <end position="155"/>
    </location>
</feature>
<evidence type="ECO:0008006" key="5">
    <source>
        <dbReference type="Google" id="ProtNLM"/>
    </source>
</evidence>
<name>R1H7K0_9GAMM</name>
<evidence type="ECO:0000313" key="3">
    <source>
        <dbReference type="EMBL" id="EOD54444.1"/>
    </source>
</evidence>
<keyword evidence="1" id="KW-0175">Coiled coil</keyword>
<dbReference type="AlphaFoldDB" id="R1H7K0"/>
<keyword evidence="2" id="KW-0732">Signal</keyword>
<keyword evidence="4" id="KW-1185">Reference proteome</keyword>
<dbReference type="Proteomes" id="UP000013526">
    <property type="component" value="Unassembled WGS sequence"/>
</dbReference>
<comment type="caution">
    <text evidence="3">The sequence shown here is derived from an EMBL/GenBank/DDBJ whole genome shotgun (WGS) entry which is preliminary data.</text>
</comment>